<dbReference type="AlphaFoldDB" id="A0AAX1PP20"/>
<evidence type="ECO:0000313" key="1">
    <source>
        <dbReference type="EMBL" id="RAJ09816.1"/>
    </source>
</evidence>
<sequence length="114" mass="13430">MPNFPLIQPLSVMANRFVSSKNRIVQAGRWLATRGAALFAELSEFQQRIWVVSIVNDTYTDTFIVNEGSFEEPMQWMRRKQYDADMLRRVEAMQCSQVIQFELGDTRHRLMRVK</sequence>
<reference evidence="1 2" key="1">
    <citation type="submission" date="2018-06" db="EMBL/GenBank/DDBJ databases">
        <title>Freshwater and sediment microbial communities from various areas in North America, analyzing microbe dynamics in response to fracking.</title>
        <authorList>
            <person name="Lamendella R."/>
        </authorList>
    </citation>
    <scope>NUCLEOTIDE SEQUENCE [LARGE SCALE GENOMIC DNA]</scope>
    <source>
        <strain evidence="1 2">17</strain>
    </source>
</reference>
<dbReference type="EMBL" id="QLLM01000001">
    <property type="protein sequence ID" value="RAJ09816.1"/>
    <property type="molecule type" value="Genomic_DNA"/>
</dbReference>
<proteinExistence type="predicted"/>
<organism evidence="1 2">
    <name type="scientific">Aeromonas salmonicida</name>
    <dbReference type="NCBI Taxonomy" id="645"/>
    <lineage>
        <taxon>Bacteria</taxon>
        <taxon>Pseudomonadati</taxon>
        <taxon>Pseudomonadota</taxon>
        <taxon>Gammaproteobacteria</taxon>
        <taxon>Aeromonadales</taxon>
        <taxon>Aeromonadaceae</taxon>
        <taxon>Aeromonas</taxon>
    </lineage>
</organism>
<dbReference type="Proteomes" id="UP000249422">
    <property type="component" value="Unassembled WGS sequence"/>
</dbReference>
<comment type="caution">
    <text evidence="1">The sequence shown here is derived from an EMBL/GenBank/DDBJ whole genome shotgun (WGS) entry which is preliminary data.</text>
</comment>
<accession>A0AAX1PP20</accession>
<evidence type="ECO:0000313" key="2">
    <source>
        <dbReference type="Proteomes" id="UP000249422"/>
    </source>
</evidence>
<protein>
    <submittedName>
        <fullName evidence="1">Uncharacterized protein</fullName>
    </submittedName>
</protein>
<gene>
    <name evidence="1" type="ORF">DEU50_101560</name>
</gene>
<name>A0AAX1PP20_AERSA</name>